<reference evidence="5" key="1">
    <citation type="journal article" date="2019" name="Int. J. Syst. Evol. Microbiol.">
        <title>The Global Catalogue of Microorganisms (GCM) 10K type strain sequencing project: providing services to taxonomists for standard genome sequencing and annotation.</title>
        <authorList>
            <consortium name="The Broad Institute Genomics Platform"/>
            <consortium name="The Broad Institute Genome Sequencing Center for Infectious Disease"/>
            <person name="Wu L."/>
            <person name="Ma J."/>
        </authorList>
    </citation>
    <scope>NUCLEOTIDE SEQUENCE [LARGE SCALE GENOMIC DNA]</scope>
    <source>
        <strain evidence="5">JCM 17979</strain>
    </source>
</reference>
<organism evidence="4 5">
    <name type="scientific">Actinomycetospora chlora</name>
    <dbReference type="NCBI Taxonomy" id="663608"/>
    <lineage>
        <taxon>Bacteria</taxon>
        <taxon>Bacillati</taxon>
        <taxon>Actinomycetota</taxon>
        <taxon>Actinomycetes</taxon>
        <taxon>Pseudonocardiales</taxon>
        <taxon>Pseudonocardiaceae</taxon>
        <taxon>Actinomycetospora</taxon>
    </lineage>
</organism>
<evidence type="ECO:0000256" key="2">
    <source>
        <dbReference type="SAM" id="SignalP"/>
    </source>
</evidence>
<accession>A0ABP9AUJ6</accession>
<evidence type="ECO:0000256" key="1">
    <source>
        <dbReference type="SAM" id="MobiDB-lite"/>
    </source>
</evidence>
<dbReference type="InterPro" id="IPR000871">
    <property type="entry name" value="Beta-lactam_class-A"/>
</dbReference>
<dbReference type="InterPro" id="IPR045155">
    <property type="entry name" value="Beta-lactam_cat"/>
</dbReference>
<gene>
    <name evidence="4" type="primary">blaMAB</name>
    <name evidence="4" type="ORF">GCM10023200_20650</name>
</gene>
<dbReference type="PANTHER" id="PTHR35333:SF3">
    <property type="entry name" value="BETA-LACTAMASE-TYPE TRANSPEPTIDASE FOLD CONTAINING PROTEIN"/>
    <property type="match status" value="1"/>
</dbReference>
<keyword evidence="2" id="KW-0732">Signal</keyword>
<feature type="domain" description="Beta-lactamase class A catalytic" evidence="3">
    <location>
        <begin position="54"/>
        <end position="270"/>
    </location>
</feature>
<dbReference type="SUPFAM" id="SSF56601">
    <property type="entry name" value="beta-lactamase/transpeptidase-like"/>
    <property type="match status" value="1"/>
</dbReference>
<comment type="caution">
    <text evidence="4">The sequence shown here is derived from an EMBL/GenBank/DDBJ whole genome shotgun (WGS) entry which is preliminary data.</text>
</comment>
<dbReference type="Gene3D" id="3.40.710.10">
    <property type="entry name" value="DD-peptidase/beta-lactamase superfamily"/>
    <property type="match status" value="1"/>
</dbReference>
<name>A0ABP9AUJ6_9PSEU</name>
<dbReference type="Pfam" id="PF13354">
    <property type="entry name" value="Beta-lactamase2"/>
    <property type="match status" value="1"/>
</dbReference>
<dbReference type="NCBIfam" id="NF033103">
    <property type="entry name" value="bla_class_A"/>
    <property type="match status" value="1"/>
</dbReference>
<dbReference type="RefSeq" id="WP_345413808.1">
    <property type="nucleotide sequence ID" value="NZ_BAABHO010000013.1"/>
</dbReference>
<dbReference type="InterPro" id="IPR012338">
    <property type="entry name" value="Beta-lactam/transpept-like"/>
</dbReference>
<dbReference type="PROSITE" id="PS51257">
    <property type="entry name" value="PROKAR_LIPOPROTEIN"/>
    <property type="match status" value="1"/>
</dbReference>
<dbReference type="PRINTS" id="PR00118">
    <property type="entry name" value="BLACTAMASEA"/>
</dbReference>
<feature type="region of interest" description="Disordered" evidence="1">
    <location>
        <begin position="24"/>
        <end position="43"/>
    </location>
</feature>
<feature type="chain" id="PRO_5046771518" evidence="2">
    <location>
        <begin position="20"/>
        <end position="295"/>
    </location>
</feature>
<proteinExistence type="predicted"/>
<dbReference type="PANTHER" id="PTHR35333">
    <property type="entry name" value="BETA-LACTAMASE"/>
    <property type="match status" value="1"/>
</dbReference>
<feature type="signal peptide" evidence="2">
    <location>
        <begin position="1"/>
        <end position="19"/>
    </location>
</feature>
<protein>
    <submittedName>
        <fullName evidence="4">MAB family class A beta-lactamase</fullName>
    </submittedName>
</protein>
<dbReference type="EMBL" id="BAABHO010000013">
    <property type="protein sequence ID" value="GAA4786441.1"/>
    <property type="molecule type" value="Genomic_DNA"/>
</dbReference>
<evidence type="ECO:0000259" key="3">
    <source>
        <dbReference type="Pfam" id="PF13354"/>
    </source>
</evidence>
<feature type="compositionally biased region" description="Pro residues" evidence="1">
    <location>
        <begin position="27"/>
        <end position="38"/>
    </location>
</feature>
<dbReference type="Proteomes" id="UP001500928">
    <property type="component" value="Unassembled WGS sequence"/>
</dbReference>
<evidence type="ECO:0000313" key="4">
    <source>
        <dbReference type="EMBL" id="GAA4786441.1"/>
    </source>
</evidence>
<sequence>MIRRTVLLGGLGAAASVLVGCTTTSTPPAPAPSPPDPGPALDDLERRSGRRIGLVALDTGTGRAVRHRADERVLMCSTAKVLVVAAVLRRRLDDPGLLERTVRYTRADLLEYAPTTSRSVDTGMTVAALCEAAITVSDNTAVNLLTGLLGGPAASTAFVRTLPDAVTRLDRLEPELNETAPGDERDTSTPQQMVADLQALVLGPALDPAGRDLLTGWMVATTTGTRQIRAGLPPGWRVGDKTGSGAQGESHDVAVAWPPGRPPLVLAVYTTPTDPASTNGRETIAEATRLALGGL</sequence>
<keyword evidence="5" id="KW-1185">Reference proteome</keyword>
<evidence type="ECO:0000313" key="5">
    <source>
        <dbReference type="Proteomes" id="UP001500928"/>
    </source>
</evidence>